<dbReference type="InterPro" id="IPR016142">
    <property type="entry name" value="Citrate_synth-like_lrg_a-sub"/>
</dbReference>
<dbReference type="Gene3D" id="1.20.1250.20">
    <property type="entry name" value="MFS general substrate transporter like domains"/>
    <property type="match status" value="1"/>
</dbReference>
<evidence type="ECO:0000313" key="10">
    <source>
        <dbReference type="Proteomes" id="UP001150904"/>
    </source>
</evidence>
<dbReference type="InterPro" id="IPR020846">
    <property type="entry name" value="MFS_dom"/>
</dbReference>
<comment type="subcellular location">
    <subcellularLocation>
        <location evidence="1">Membrane</location>
        <topology evidence="1">Multi-pass membrane protein</topology>
    </subcellularLocation>
</comment>
<dbReference type="FunFam" id="1.20.1720.10:FF:000009">
    <property type="entry name" value="MFS multidrug transporter"/>
    <property type="match status" value="1"/>
</dbReference>
<evidence type="ECO:0000256" key="6">
    <source>
        <dbReference type="RuleBase" id="RU000441"/>
    </source>
</evidence>
<organism evidence="9 10">
    <name type="scientific">Penicillium cinerascens</name>
    <dbReference type="NCBI Taxonomy" id="70096"/>
    <lineage>
        <taxon>Eukaryota</taxon>
        <taxon>Fungi</taxon>
        <taxon>Dikarya</taxon>
        <taxon>Ascomycota</taxon>
        <taxon>Pezizomycotina</taxon>
        <taxon>Eurotiomycetes</taxon>
        <taxon>Eurotiomycetidae</taxon>
        <taxon>Eurotiales</taxon>
        <taxon>Aspergillaceae</taxon>
        <taxon>Penicillium</taxon>
    </lineage>
</organism>
<protein>
    <recommendedName>
        <fullName evidence="6">Citrate synthase</fullName>
    </recommendedName>
</protein>
<evidence type="ECO:0000256" key="7">
    <source>
        <dbReference type="SAM" id="Phobius"/>
    </source>
</evidence>
<dbReference type="AlphaFoldDB" id="A0A9W9NDS2"/>
<keyword evidence="4 7" id="KW-1133">Transmembrane helix</keyword>
<dbReference type="InterPro" id="IPR036259">
    <property type="entry name" value="MFS_trans_sf"/>
</dbReference>
<dbReference type="InterPro" id="IPR036969">
    <property type="entry name" value="Citrate_synthase_sf"/>
</dbReference>
<keyword evidence="2" id="KW-0813">Transport</keyword>
<dbReference type="Pfam" id="PF07690">
    <property type="entry name" value="MFS_1"/>
    <property type="match status" value="1"/>
</dbReference>
<feature type="transmembrane region" description="Helical" evidence="7">
    <location>
        <begin position="724"/>
        <end position="749"/>
    </location>
</feature>
<dbReference type="PROSITE" id="PS50850">
    <property type="entry name" value="MFS"/>
    <property type="match status" value="1"/>
</dbReference>
<dbReference type="Pfam" id="PF00285">
    <property type="entry name" value="Citrate_synt"/>
    <property type="match status" value="1"/>
</dbReference>
<dbReference type="InterPro" id="IPR016143">
    <property type="entry name" value="Citrate_synth-like_sm_a-sub"/>
</dbReference>
<keyword evidence="10" id="KW-1185">Reference proteome</keyword>
<feature type="transmembrane region" description="Helical" evidence="7">
    <location>
        <begin position="874"/>
        <end position="896"/>
    </location>
</feature>
<evidence type="ECO:0000313" key="9">
    <source>
        <dbReference type="EMBL" id="KAJ5217964.1"/>
    </source>
</evidence>
<comment type="similarity">
    <text evidence="6">Belongs to the citrate synthase family.</text>
</comment>
<reference evidence="9" key="1">
    <citation type="submission" date="2022-12" db="EMBL/GenBank/DDBJ databases">
        <authorList>
            <person name="Petersen C."/>
        </authorList>
    </citation>
    <scope>NUCLEOTIDE SEQUENCE</scope>
    <source>
        <strain evidence="9">IBT 15544</strain>
    </source>
</reference>
<feature type="transmembrane region" description="Helical" evidence="7">
    <location>
        <begin position="810"/>
        <end position="839"/>
    </location>
</feature>
<dbReference type="SUPFAM" id="SSF48256">
    <property type="entry name" value="Citrate synthase"/>
    <property type="match status" value="1"/>
</dbReference>
<proteinExistence type="inferred from homology"/>
<feature type="transmembrane region" description="Helical" evidence="7">
    <location>
        <begin position="490"/>
        <end position="509"/>
    </location>
</feature>
<dbReference type="GO" id="GO:0022857">
    <property type="term" value="F:transmembrane transporter activity"/>
    <property type="evidence" value="ECO:0007669"/>
    <property type="project" value="InterPro"/>
</dbReference>
<dbReference type="EMBL" id="JAPQKR010000004">
    <property type="protein sequence ID" value="KAJ5217964.1"/>
    <property type="molecule type" value="Genomic_DNA"/>
</dbReference>
<evidence type="ECO:0000256" key="1">
    <source>
        <dbReference type="ARBA" id="ARBA00004141"/>
    </source>
</evidence>
<feature type="transmembrane region" description="Helical" evidence="7">
    <location>
        <begin position="851"/>
        <end position="868"/>
    </location>
</feature>
<evidence type="ECO:0000256" key="3">
    <source>
        <dbReference type="ARBA" id="ARBA00022692"/>
    </source>
</evidence>
<dbReference type="OrthoDB" id="440553at2759"/>
<feature type="domain" description="Major facilitator superfamily (MFS) profile" evidence="8">
    <location>
        <begin position="451"/>
        <end position="899"/>
    </location>
</feature>
<dbReference type="InterPro" id="IPR002020">
    <property type="entry name" value="Citrate_synthase"/>
</dbReference>
<reference evidence="9" key="2">
    <citation type="journal article" date="2023" name="IMA Fungus">
        <title>Comparative genomic study of the Penicillium genus elucidates a diverse pangenome and 15 lateral gene transfer events.</title>
        <authorList>
            <person name="Petersen C."/>
            <person name="Sorensen T."/>
            <person name="Nielsen M.R."/>
            <person name="Sondergaard T.E."/>
            <person name="Sorensen J.L."/>
            <person name="Fitzpatrick D.A."/>
            <person name="Frisvad J.C."/>
            <person name="Nielsen K.L."/>
        </authorList>
    </citation>
    <scope>NUCLEOTIDE SEQUENCE</scope>
    <source>
        <strain evidence="9">IBT 15544</strain>
    </source>
</reference>
<dbReference type="SUPFAM" id="SSF103473">
    <property type="entry name" value="MFS general substrate transporter"/>
    <property type="match status" value="1"/>
</dbReference>
<feature type="transmembrane region" description="Helical" evidence="7">
    <location>
        <begin position="516"/>
        <end position="534"/>
    </location>
</feature>
<dbReference type="InterPro" id="IPR011701">
    <property type="entry name" value="MFS"/>
</dbReference>
<dbReference type="PANTHER" id="PTHR23502:SF144">
    <property type="entry name" value="MAJOR FACILITATOR SUPERFAMILY (MFS) PROFILE DOMAIN-CONTAINING PROTEIN"/>
    <property type="match status" value="1"/>
</dbReference>
<feature type="transmembrane region" description="Helical" evidence="7">
    <location>
        <begin position="784"/>
        <end position="804"/>
    </location>
</feature>
<dbReference type="Gene3D" id="1.20.1720.10">
    <property type="entry name" value="Multidrug resistance protein D"/>
    <property type="match status" value="1"/>
</dbReference>
<evidence type="ECO:0000259" key="8">
    <source>
        <dbReference type="PROSITE" id="PS50850"/>
    </source>
</evidence>
<keyword evidence="6" id="KW-0808">Transferase</keyword>
<dbReference type="RefSeq" id="XP_058312537.1">
    <property type="nucleotide sequence ID" value="XM_058447126.1"/>
</dbReference>
<dbReference type="Proteomes" id="UP001150904">
    <property type="component" value="Unassembled WGS sequence"/>
</dbReference>
<comment type="caution">
    <text evidence="9">The sequence shown here is derived from an EMBL/GenBank/DDBJ whole genome shotgun (WGS) entry which is preliminary data.</text>
</comment>
<dbReference type="GO" id="GO:0046912">
    <property type="term" value="F:acyltransferase activity, acyl groups converted into alkyl on transfer"/>
    <property type="evidence" value="ECO:0007669"/>
    <property type="project" value="InterPro"/>
</dbReference>
<evidence type="ECO:0000256" key="5">
    <source>
        <dbReference type="ARBA" id="ARBA00023136"/>
    </source>
</evidence>
<dbReference type="Gene3D" id="1.10.230.10">
    <property type="entry name" value="Cytochrome P450-Terp, domain 2"/>
    <property type="match status" value="1"/>
</dbReference>
<dbReference type="GO" id="GO:0005886">
    <property type="term" value="C:plasma membrane"/>
    <property type="evidence" value="ECO:0007669"/>
    <property type="project" value="TreeGrafter"/>
</dbReference>
<feature type="transmembrane region" description="Helical" evidence="7">
    <location>
        <begin position="450"/>
        <end position="470"/>
    </location>
</feature>
<sequence>MSTGTLFVQDSRTGEKYEIPIRRNAVRALDLQRIQAPTAGSDRADQVSLGLRVHDPGLQNTAVVESAISFSDHERGVLIFRGFTLEQLWDSDFEDMFHLLLWGTYPAVHQRTELSRALAMHMQEVPDEVFRVIQGLPSTSPPLSLILAGLAACLASEPDALPASSNATLYQEDLDQADLRILQTVASYAVVFAVVRCHRLGIDWQPPATGRTYYENLFIMSGLDSSTTALPAPVRLSCFRRFSMLNADHGMALAVFSALVTASSLTDPISCLITSVAAAHGPLHFGATESAQRALHEIGDPKNVPAFLGEVKSGKRKLFGYGHRSYKGIDPRVRPIRAILEDLTEHNPLFKLAEAIEVAASTDEYFLSRRLYPNADFYGNFVFTGIGIETEMIPAAMISHRIMGIMAHWREYMGKEPQFVPRDGEPSETTPLLVHSTAPYSVFSTSQKRLIILAAALISSFSPISANIYYPALNSIAKDLRVSPSQINLTITTYMICQAIAPTFTSSLADKAGRRPAYICCFVIYIAGNVALALQHSFPTLLVLRAVQSCGSSGTVALASAVVADVITSAERGAYMGMASLGNILAPSLGPVAGGLLSRYWGWQSIFWFLGILATVFFIPLLLFFPETCRAIVGNGSIQPYGWSKYFRDYFQKPKQGPELDFEVSLTRDLVKSPGILNAPVSLKLLFHRPIGLILLANGVVFGSYYAVTAGIPVQFGTLYDLDALQIGLCFIPAGLGSLLSATANGVFVDWNYRRTCLQAKLLVNQTVKQDILTFPIERARLQIGIPMIMLAAASIVLYGFLMAHKTPLWAALLMIFIISFCITAAYNVMNVLIVDLYYATPATAMAANNLVRCSLGAGAAAAANPLMEIIGVQWAYCAVSGILVATSPLLLLVYVKGWNWRRAQARTGV</sequence>
<dbReference type="Gene3D" id="1.10.580.10">
    <property type="entry name" value="Citrate Synthase, domain 1"/>
    <property type="match status" value="1"/>
</dbReference>
<gene>
    <name evidence="9" type="ORF">N7498_000063</name>
</gene>
<feature type="transmembrane region" description="Helical" evidence="7">
    <location>
        <begin position="691"/>
        <end position="712"/>
    </location>
</feature>
<dbReference type="GeneID" id="83174426"/>
<evidence type="ECO:0000256" key="4">
    <source>
        <dbReference type="ARBA" id="ARBA00022989"/>
    </source>
</evidence>
<name>A0A9W9NDS2_9EURO</name>
<dbReference type="PRINTS" id="PR00143">
    <property type="entry name" value="CITRTSNTHASE"/>
</dbReference>
<dbReference type="PANTHER" id="PTHR23502">
    <property type="entry name" value="MAJOR FACILITATOR SUPERFAMILY"/>
    <property type="match status" value="1"/>
</dbReference>
<evidence type="ECO:0000256" key="2">
    <source>
        <dbReference type="ARBA" id="ARBA00022448"/>
    </source>
</evidence>
<keyword evidence="5 7" id="KW-0472">Membrane</keyword>
<keyword evidence="3 7" id="KW-0812">Transmembrane</keyword>
<feature type="transmembrane region" description="Helical" evidence="7">
    <location>
        <begin position="606"/>
        <end position="625"/>
    </location>
</feature>
<accession>A0A9W9NDS2</accession>